<evidence type="ECO:0000313" key="1">
    <source>
        <dbReference type="EMBL" id="VYS93818.1"/>
    </source>
</evidence>
<accession>A0A6N2SMR3</accession>
<protein>
    <submittedName>
        <fullName evidence="1">Uncharacterized protein</fullName>
    </submittedName>
</protein>
<gene>
    <name evidence="1" type="ORF">AULFYP135_00988</name>
</gene>
<proteinExistence type="predicted"/>
<name>A0A6N2SMR3_9FIRM</name>
<sequence length="141" mass="16197">MDTRITELLEEIKKAIDKAATTGDKYQFIDPVFDLTDELEQCETPFDAVRPILELIESSPNIDFGGPGPLGSFMEKFYHEGYEEELVASLKRKPTEYTIALMFRIIADKKNPNLSEYKHLLKTLDCTSEIDTFWLDEIAKL</sequence>
<reference evidence="1" key="1">
    <citation type="submission" date="2019-11" db="EMBL/GenBank/DDBJ databases">
        <authorList>
            <person name="Feng L."/>
        </authorList>
    </citation>
    <scope>NUCLEOTIDE SEQUENCE</scope>
    <source>
        <strain evidence="1">AundefinedLFYP135</strain>
    </source>
</reference>
<organism evidence="1">
    <name type="scientific">uncultured Anaerotruncus sp</name>
    <dbReference type="NCBI Taxonomy" id="905011"/>
    <lineage>
        <taxon>Bacteria</taxon>
        <taxon>Bacillati</taxon>
        <taxon>Bacillota</taxon>
        <taxon>Clostridia</taxon>
        <taxon>Eubacteriales</taxon>
        <taxon>Oscillospiraceae</taxon>
        <taxon>Anaerotruncus</taxon>
        <taxon>environmental samples</taxon>
    </lineage>
</organism>
<dbReference type="EMBL" id="CACRSL010000003">
    <property type="protein sequence ID" value="VYS93818.1"/>
    <property type="molecule type" value="Genomic_DNA"/>
</dbReference>
<dbReference type="AlphaFoldDB" id="A0A6N2SMR3"/>